<dbReference type="EMBL" id="JAKMXF010000066">
    <property type="protein sequence ID" value="KAI6659018.1"/>
    <property type="molecule type" value="Genomic_DNA"/>
</dbReference>
<sequence>MAVADPPVPEIAEVSFENSCQQVFSRLLSSSDKNKSVADLKRFELHNSLSNVVYKEVNNILDFDIVVKDLGLTDVEERVLSKCKSSNKIEHISQSDINVNDPNSEFKLFAFYWETSITQGGKANLALLRVNILMSTIDVTKYYCIPLLNPPLTSVQLNKALTLKVLNTIIPSTCEKEESFTYFGINWNRCESVSVMAALIQPSNFKQDAISFFAGLIDNNEVDEIAKYHKHNILDYVKTNICFEHCFNLEETKEEWKVRIVEFEGQYKVKLAGLKRCYPMDKFSTVIQNDYGNLIDGSKDFFVYAFYWTRNKRTNEANYVISGIRVEFAKVTETKGWFTDGKKLNQKITKHFIHTLARETMVKLGRAI</sequence>
<comment type="caution">
    <text evidence="1">The sequence shown here is derived from an EMBL/GenBank/DDBJ whole genome shotgun (WGS) entry which is preliminary data.</text>
</comment>
<accession>A0AAV7KDR5</accession>
<reference evidence="1 2" key="1">
    <citation type="journal article" date="2023" name="BMC Biol.">
        <title>The compact genome of the sponge Oopsacas minuta (Hexactinellida) is lacking key metazoan core genes.</title>
        <authorList>
            <person name="Santini S."/>
            <person name="Schenkelaars Q."/>
            <person name="Jourda C."/>
            <person name="Duchesne M."/>
            <person name="Belahbib H."/>
            <person name="Rocher C."/>
            <person name="Selva M."/>
            <person name="Riesgo A."/>
            <person name="Vervoort M."/>
            <person name="Leys S.P."/>
            <person name="Kodjabachian L."/>
            <person name="Le Bivic A."/>
            <person name="Borchiellini C."/>
            <person name="Claverie J.M."/>
            <person name="Renard E."/>
        </authorList>
    </citation>
    <scope>NUCLEOTIDE SEQUENCE [LARGE SCALE GENOMIC DNA]</scope>
    <source>
        <strain evidence="1">SPO-2</strain>
    </source>
</reference>
<organism evidence="1 2">
    <name type="scientific">Oopsacas minuta</name>
    <dbReference type="NCBI Taxonomy" id="111878"/>
    <lineage>
        <taxon>Eukaryota</taxon>
        <taxon>Metazoa</taxon>
        <taxon>Porifera</taxon>
        <taxon>Hexactinellida</taxon>
        <taxon>Hexasterophora</taxon>
        <taxon>Lyssacinosida</taxon>
        <taxon>Leucopsacidae</taxon>
        <taxon>Oopsacas</taxon>
    </lineage>
</organism>
<evidence type="ECO:0000313" key="1">
    <source>
        <dbReference type="EMBL" id="KAI6659018.1"/>
    </source>
</evidence>
<protein>
    <submittedName>
        <fullName evidence="1">Uncharacterized protein</fullName>
    </submittedName>
</protein>
<evidence type="ECO:0000313" key="2">
    <source>
        <dbReference type="Proteomes" id="UP001165289"/>
    </source>
</evidence>
<keyword evidence="2" id="KW-1185">Reference proteome</keyword>
<proteinExistence type="predicted"/>
<name>A0AAV7KDR5_9METZ</name>
<dbReference type="Proteomes" id="UP001165289">
    <property type="component" value="Unassembled WGS sequence"/>
</dbReference>
<gene>
    <name evidence="1" type="ORF">LOD99_14694</name>
</gene>
<dbReference type="AlphaFoldDB" id="A0AAV7KDR5"/>